<keyword evidence="2" id="KW-1003">Cell membrane</keyword>
<keyword evidence="4 6" id="KW-1133">Transmembrane helix</keyword>
<evidence type="ECO:0000256" key="6">
    <source>
        <dbReference type="SAM" id="Phobius"/>
    </source>
</evidence>
<evidence type="ECO:0000313" key="7">
    <source>
        <dbReference type="EMBL" id="UXX83910.1"/>
    </source>
</evidence>
<dbReference type="PANTHER" id="PTHR30086:SF20">
    <property type="entry name" value="ARGININE EXPORTER PROTEIN ARGO-RELATED"/>
    <property type="match status" value="1"/>
</dbReference>
<reference evidence="7" key="1">
    <citation type="submission" date="2022-10" db="EMBL/GenBank/DDBJ databases">
        <title>Roseovarius pelagicus sp. nov., isolated from Arctic seawater.</title>
        <authorList>
            <person name="Hong Y.W."/>
            <person name="Hwang C.Y."/>
        </authorList>
    </citation>
    <scope>NUCLEOTIDE SEQUENCE</scope>
    <source>
        <strain evidence="7">HL-MP18</strain>
    </source>
</reference>
<organism evidence="7 8">
    <name type="scientific">Roseovarius pelagicus</name>
    <dbReference type="NCBI Taxonomy" id="2980108"/>
    <lineage>
        <taxon>Bacteria</taxon>
        <taxon>Pseudomonadati</taxon>
        <taxon>Pseudomonadota</taxon>
        <taxon>Alphaproteobacteria</taxon>
        <taxon>Rhodobacterales</taxon>
        <taxon>Roseobacteraceae</taxon>
        <taxon>Roseovarius</taxon>
    </lineage>
</organism>
<name>A0ABY6DEG3_9RHOB</name>
<evidence type="ECO:0000256" key="1">
    <source>
        <dbReference type="ARBA" id="ARBA00004651"/>
    </source>
</evidence>
<feature type="transmembrane region" description="Helical" evidence="6">
    <location>
        <begin position="67"/>
        <end position="88"/>
    </location>
</feature>
<evidence type="ECO:0000256" key="4">
    <source>
        <dbReference type="ARBA" id="ARBA00022989"/>
    </source>
</evidence>
<comment type="subcellular location">
    <subcellularLocation>
        <location evidence="1">Cell membrane</location>
        <topology evidence="1">Multi-pass membrane protein</topology>
    </subcellularLocation>
</comment>
<dbReference type="InterPro" id="IPR001123">
    <property type="entry name" value="LeuE-type"/>
</dbReference>
<evidence type="ECO:0000256" key="2">
    <source>
        <dbReference type="ARBA" id="ARBA00022475"/>
    </source>
</evidence>
<feature type="transmembrane region" description="Helical" evidence="6">
    <location>
        <begin position="6"/>
        <end position="28"/>
    </location>
</feature>
<gene>
    <name evidence="7" type="ORF">N7U68_04425</name>
</gene>
<dbReference type="EMBL" id="CP106738">
    <property type="protein sequence ID" value="UXX83910.1"/>
    <property type="molecule type" value="Genomic_DNA"/>
</dbReference>
<feature type="transmembrane region" description="Helical" evidence="6">
    <location>
        <begin position="40"/>
        <end position="61"/>
    </location>
</feature>
<keyword evidence="5 6" id="KW-0472">Membrane</keyword>
<feature type="transmembrane region" description="Helical" evidence="6">
    <location>
        <begin position="109"/>
        <end position="135"/>
    </location>
</feature>
<dbReference type="Pfam" id="PF01810">
    <property type="entry name" value="LysE"/>
    <property type="match status" value="1"/>
</dbReference>
<proteinExistence type="predicted"/>
<dbReference type="PANTHER" id="PTHR30086">
    <property type="entry name" value="ARGININE EXPORTER PROTEIN ARGO"/>
    <property type="match status" value="1"/>
</dbReference>
<dbReference type="Proteomes" id="UP001064087">
    <property type="component" value="Chromosome"/>
</dbReference>
<dbReference type="RefSeq" id="WP_263048362.1">
    <property type="nucleotide sequence ID" value="NZ_CP106738.1"/>
</dbReference>
<keyword evidence="3 6" id="KW-0812">Transmembrane</keyword>
<protein>
    <submittedName>
        <fullName evidence="7">LysE family transporter</fullName>
    </submittedName>
</protein>
<keyword evidence="8" id="KW-1185">Reference proteome</keyword>
<accession>A0ABY6DEG3</accession>
<sequence>MELAHLIAFNLALLAAIASPGPSLLFLIKTTLTAGRRAGIAAAAGLALMAALWTLMALLGLDGIFTLFPWLYAVLKTLGAAYLIYIAVMTWRHASQPVTSGDAPATRRAFLSGFLVNLGNPKSVFFSAAVLVVIFPADLGAAEKAVIFANHLTVEMIVQPMLAIMLSTTAISRRYLAFKPVLDRITAAVLGALGLRLLLSR</sequence>
<evidence type="ECO:0000256" key="3">
    <source>
        <dbReference type="ARBA" id="ARBA00022692"/>
    </source>
</evidence>
<evidence type="ECO:0000313" key="8">
    <source>
        <dbReference type="Proteomes" id="UP001064087"/>
    </source>
</evidence>
<evidence type="ECO:0000256" key="5">
    <source>
        <dbReference type="ARBA" id="ARBA00023136"/>
    </source>
</evidence>
<feature type="transmembrane region" description="Helical" evidence="6">
    <location>
        <begin position="147"/>
        <end position="169"/>
    </location>
</feature>